<protein>
    <recommendedName>
        <fullName evidence="6">RanBP2-type domain-containing protein</fullName>
    </recommendedName>
</protein>
<name>A0A2S5B445_9BASI</name>
<keyword evidence="3" id="KW-0862">Zinc</keyword>
<sequence length="692" mass="74495">MASLAMSRSLALPWSNAYQPSRSSTASPSSAGMRSIASQPQSLVPVQRDLARLDLPHAFRPASAPLKTIDEAGIDSIDMPQEPVAASYVALPTTTANASVASKASPNSSRLVGPVPKGASDESYKGSKYTHELREGDSTEAERLSPLSRLSRLWPREPTASSPTTQLLPPRSAWSTTTEKSDETFTSAMSSGTKPSSPIESGSHGKHRPAPLQLGRGLSASAPRRPSQHDILEERRDSFTFHLPSDLGLDSPSPLPNQRGPFGSSALLHSPQPRRPSLVLASEHAGLDEPPYTPCWGLQPLGPPERPQQAAAQEAHPTPSNLGRATSAVHAYQYHTHSVPPAHSGRYGGSVELEAIFRPKTTADDAVSAQPHQAGLATVTLSPINASEASSGNSLRPGDLERIAKLHNGRVPSVQQLAPPEHLWPAKYDPIINTGNQGPMVVQAGDWRCGACNFVNWRRRKICLRCFPYANDIGKVLTIQSQRAAHLATPPALSPYPPSYPAHSRVASVPIYPPSYEAYSTGVPSVDVIALARSTSYPSTMGLPYRAATTAGPGTARPNYQSAYQYDKSQLQQHASYWKPNAPKTPPPHRMHTQASVSFSYWDPRTGISPTSSTPSATSAGEFALKKQRQRALRASTQPSSHSFPPFPYEQYYHHHTPQQPTAPTTAPKGFILTEPTTQPFSPYASGSSRFA</sequence>
<organism evidence="7 8">
    <name type="scientific">Rhodotorula taiwanensis</name>
    <dbReference type="NCBI Taxonomy" id="741276"/>
    <lineage>
        <taxon>Eukaryota</taxon>
        <taxon>Fungi</taxon>
        <taxon>Dikarya</taxon>
        <taxon>Basidiomycota</taxon>
        <taxon>Pucciniomycotina</taxon>
        <taxon>Microbotryomycetes</taxon>
        <taxon>Sporidiobolales</taxon>
        <taxon>Sporidiobolaceae</taxon>
        <taxon>Rhodotorula</taxon>
    </lineage>
</organism>
<evidence type="ECO:0000256" key="2">
    <source>
        <dbReference type="ARBA" id="ARBA00022771"/>
    </source>
</evidence>
<dbReference type="InterPro" id="IPR001876">
    <property type="entry name" value="Znf_RanBP2"/>
</dbReference>
<dbReference type="PROSITE" id="PS50199">
    <property type="entry name" value="ZF_RANBP2_2"/>
    <property type="match status" value="1"/>
</dbReference>
<feature type="domain" description="RanBP2-type" evidence="6">
    <location>
        <begin position="443"/>
        <end position="466"/>
    </location>
</feature>
<evidence type="ECO:0000313" key="8">
    <source>
        <dbReference type="Proteomes" id="UP000237144"/>
    </source>
</evidence>
<dbReference type="Gene3D" id="4.10.1060.10">
    <property type="entry name" value="Zinc finger, RanBP2-type"/>
    <property type="match status" value="1"/>
</dbReference>
<comment type="caution">
    <text evidence="7">The sequence shown here is derived from an EMBL/GenBank/DDBJ whole genome shotgun (WGS) entry which is preliminary data.</text>
</comment>
<evidence type="ECO:0000256" key="1">
    <source>
        <dbReference type="ARBA" id="ARBA00022723"/>
    </source>
</evidence>
<evidence type="ECO:0000256" key="4">
    <source>
        <dbReference type="PROSITE-ProRule" id="PRU00322"/>
    </source>
</evidence>
<keyword evidence="2 4" id="KW-0863">Zinc-finger</keyword>
<evidence type="ECO:0000256" key="5">
    <source>
        <dbReference type="SAM" id="MobiDB-lite"/>
    </source>
</evidence>
<feature type="compositionally biased region" description="Low complexity" evidence="5">
    <location>
        <begin position="609"/>
        <end position="620"/>
    </location>
</feature>
<dbReference type="GO" id="GO:0008270">
    <property type="term" value="F:zinc ion binding"/>
    <property type="evidence" value="ECO:0007669"/>
    <property type="project" value="UniProtKB-KW"/>
</dbReference>
<feature type="compositionally biased region" description="Polar residues" evidence="5">
    <location>
        <begin position="675"/>
        <end position="692"/>
    </location>
</feature>
<dbReference type="SMART" id="SM00547">
    <property type="entry name" value="ZnF_RBZ"/>
    <property type="match status" value="1"/>
</dbReference>
<feature type="compositionally biased region" description="Low complexity" evidence="5">
    <location>
        <begin position="658"/>
        <end position="668"/>
    </location>
</feature>
<feature type="region of interest" description="Disordered" evidence="5">
    <location>
        <begin position="608"/>
        <end position="692"/>
    </location>
</feature>
<feature type="region of interest" description="Disordered" evidence="5">
    <location>
        <begin position="291"/>
        <end position="323"/>
    </location>
</feature>
<feature type="region of interest" description="Disordered" evidence="5">
    <location>
        <begin position="17"/>
        <end position="42"/>
    </location>
</feature>
<dbReference type="EMBL" id="PJQD01000080">
    <property type="protein sequence ID" value="POY71550.1"/>
    <property type="molecule type" value="Genomic_DNA"/>
</dbReference>
<feature type="compositionally biased region" description="Low complexity" evidence="5">
    <location>
        <begin position="20"/>
        <end position="35"/>
    </location>
</feature>
<keyword evidence="1" id="KW-0479">Metal-binding</keyword>
<evidence type="ECO:0000256" key="3">
    <source>
        <dbReference type="ARBA" id="ARBA00022833"/>
    </source>
</evidence>
<reference evidence="7 8" key="1">
    <citation type="journal article" date="2018" name="Front. Microbiol.">
        <title>Prospects for Fungal Bioremediation of Acidic Radioactive Waste Sites: Characterization and Genome Sequence of Rhodotorula taiwanensis MD1149.</title>
        <authorList>
            <person name="Tkavc R."/>
            <person name="Matrosova V.Y."/>
            <person name="Grichenko O.E."/>
            <person name="Gostincar C."/>
            <person name="Volpe R.P."/>
            <person name="Klimenkova P."/>
            <person name="Gaidamakova E.K."/>
            <person name="Zhou C.E."/>
            <person name="Stewart B.J."/>
            <person name="Lyman M.G."/>
            <person name="Malfatti S.A."/>
            <person name="Rubinfeld B."/>
            <person name="Courtot M."/>
            <person name="Singh J."/>
            <person name="Dalgard C.L."/>
            <person name="Hamilton T."/>
            <person name="Frey K.G."/>
            <person name="Gunde-Cimerman N."/>
            <person name="Dugan L."/>
            <person name="Daly M.J."/>
        </authorList>
    </citation>
    <scope>NUCLEOTIDE SEQUENCE [LARGE SCALE GENOMIC DNA]</scope>
    <source>
        <strain evidence="7 8">MD1149</strain>
    </source>
</reference>
<dbReference type="STRING" id="741276.A0A2S5B445"/>
<feature type="region of interest" description="Disordered" evidence="5">
    <location>
        <begin position="99"/>
        <end position="228"/>
    </location>
</feature>
<gene>
    <name evidence="7" type="ORF">BMF94_5413</name>
</gene>
<feature type="region of interest" description="Disordered" evidence="5">
    <location>
        <begin position="242"/>
        <end position="271"/>
    </location>
</feature>
<evidence type="ECO:0000313" key="7">
    <source>
        <dbReference type="EMBL" id="POY71550.1"/>
    </source>
</evidence>
<feature type="compositionally biased region" description="Polar residues" evidence="5">
    <location>
        <begin position="99"/>
        <end position="110"/>
    </location>
</feature>
<proteinExistence type="predicted"/>
<dbReference type="PROSITE" id="PS01358">
    <property type="entry name" value="ZF_RANBP2_1"/>
    <property type="match status" value="1"/>
</dbReference>
<keyword evidence="8" id="KW-1185">Reference proteome</keyword>
<feature type="compositionally biased region" description="Polar residues" evidence="5">
    <location>
        <begin position="159"/>
        <end position="200"/>
    </location>
</feature>
<dbReference type="InterPro" id="IPR036443">
    <property type="entry name" value="Znf_RanBP2_sf"/>
</dbReference>
<evidence type="ECO:0000259" key="6">
    <source>
        <dbReference type="PROSITE" id="PS50199"/>
    </source>
</evidence>
<accession>A0A2S5B445</accession>
<feature type="compositionally biased region" description="Low complexity" evidence="5">
    <location>
        <begin position="144"/>
        <end position="158"/>
    </location>
</feature>
<dbReference type="OrthoDB" id="2537306at2759"/>
<dbReference type="AlphaFoldDB" id="A0A2S5B445"/>
<feature type="compositionally biased region" description="Basic and acidic residues" evidence="5">
    <location>
        <begin position="119"/>
        <end position="143"/>
    </location>
</feature>
<feature type="compositionally biased region" description="Low complexity" evidence="5">
    <location>
        <begin position="307"/>
        <end position="317"/>
    </location>
</feature>
<dbReference type="Proteomes" id="UP000237144">
    <property type="component" value="Unassembled WGS sequence"/>
</dbReference>
<dbReference type="SUPFAM" id="SSF90209">
    <property type="entry name" value="Ran binding protein zinc finger-like"/>
    <property type="match status" value="1"/>
</dbReference>